<feature type="transmembrane region" description="Helical" evidence="1">
    <location>
        <begin position="354"/>
        <end position="377"/>
    </location>
</feature>
<feature type="transmembrane region" description="Helical" evidence="1">
    <location>
        <begin position="464"/>
        <end position="486"/>
    </location>
</feature>
<name>A0ABU3XAX8_9BACI</name>
<dbReference type="RefSeq" id="WP_317121683.1">
    <property type="nucleotide sequence ID" value="NZ_JAWJBA010000002.1"/>
</dbReference>
<sequence length="508" mass="54094">MENLLLSLEAILQWDTLLLMFIGVLAGIIFGSIPGFTITMAVALTLPFSFGLEPLQGIALMMGVWIGGASGGLISACLLGIPGTPSAVATTFDGYPMTKSGQPGRALAIGLWSSFFGAIIGGIILVLAAPMLAGWALRFGPWEFFSLMVFGLSAIASLGQGNLLKGIAAGLIGMFVGTIGLDPVLGTERFTFGTVEMLGGFDFLPILIGIFAFSQLLSEVQNKNRQTFDFDKKVSLSYPIGKTIKDMFSSIVNVVRSSIIGTIVGALPGAGSSIANLLSYDIAKKTSKHPEKFGKGTKDGVIAAETANNSSEGGALIPTLALGIPGSAVTAMMMGALLIHGIQPGPFFLTTQPVLANGIFLSFFISAFFMLIIQTFGIRAFLRINDVPLHYLLPIVITLCALGSFAINNRVFDMWVLLLFGVIGYLLKKTDFSLAAFVLGVILGPMTEENLRRALETNPDPMLFISRPISGTLIFLTVASIGYALYTNYRYNKKIKAEQLPEDPSLKV</sequence>
<protein>
    <submittedName>
        <fullName evidence="3">Tripartite tricarboxylate transporter permease</fullName>
    </submittedName>
</protein>
<evidence type="ECO:0000256" key="1">
    <source>
        <dbReference type="SAM" id="Phobius"/>
    </source>
</evidence>
<dbReference type="PANTHER" id="PTHR35342">
    <property type="entry name" value="TRICARBOXYLIC TRANSPORT PROTEIN"/>
    <property type="match status" value="1"/>
</dbReference>
<organism evidence="3 4">
    <name type="scientific">Alkalihalophilus lindianensis</name>
    <dbReference type="NCBI Taxonomy" id="1630542"/>
    <lineage>
        <taxon>Bacteria</taxon>
        <taxon>Bacillati</taxon>
        <taxon>Bacillota</taxon>
        <taxon>Bacilli</taxon>
        <taxon>Bacillales</taxon>
        <taxon>Bacillaceae</taxon>
        <taxon>Alkalihalophilus</taxon>
    </lineage>
</organism>
<accession>A0ABU3XAX8</accession>
<evidence type="ECO:0000259" key="2">
    <source>
        <dbReference type="Pfam" id="PF01970"/>
    </source>
</evidence>
<feature type="transmembrane region" description="Helical" evidence="1">
    <location>
        <begin position="197"/>
        <end position="217"/>
    </location>
</feature>
<evidence type="ECO:0000313" key="4">
    <source>
        <dbReference type="Proteomes" id="UP001287282"/>
    </source>
</evidence>
<feature type="transmembrane region" description="Helical" evidence="1">
    <location>
        <begin position="20"/>
        <end position="46"/>
    </location>
</feature>
<feature type="domain" description="DUF112" evidence="2">
    <location>
        <begin position="17"/>
        <end position="439"/>
    </location>
</feature>
<dbReference type="PANTHER" id="PTHR35342:SF5">
    <property type="entry name" value="TRICARBOXYLIC TRANSPORT PROTEIN"/>
    <property type="match status" value="1"/>
</dbReference>
<reference evidence="3 4" key="1">
    <citation type="submission" date="2023-10" db="EMBL/GenBank/DDBJ databases">
        <title>Screening of Alkalihalobacillus lindianensis BZ-TG-R113 and Its Alleviation of Salt Stress on Rapeseed Growth.</title>
        <authorList>
            <person name="Zhao B."/>
            <person name="Guo T."/>
        </authorList>
    </citation>
    <scope>NUCLEOTIDE SEQUENCE [LARGE SCALE GENOMIC DNA]</scope>
    <source>
        <strain evidence="3 4">BZ-TG-R113</strain>
    </source>
</reference>
<feature type="transmembrane region" description="Helical" evidence="1">
    <location>
        <begin position="58"/>
        <end position="81"/>
    </location>
</feature>
<feature type="transmembrane region" description="Helical" evidence="1">
    <location>
        <begin position="167"/>
        <end position="185"/>
    </location>
</feature>
<keyword evidence="1" id="KW-0472">Membrane</keyword>
<dbReference type="Pfam" id="PF01970">
    <property type="entry name" value="TctA"/>
    <property type="match status" value="1"/>
</dbReference>
<keyword evidence="1" id="KW-0812">Transmembrane</keyword>
<feature type="transmembrane region" description="Helical" evidence="1">
    <location>
        <begin position="320"/>
        <end position="342"/>
    </location>
</feature>
<feature type="transmembrane region" description="Helical" evidence="1">
    <location>
        <begin position="389"/>
        <end position="408"/>
    </location>
</feature>
<gene>
    <name evidence="3" type="ORF">RYX56_08725</name>
</gene>
<keyword evidence="1" id="KW-1133">Transmembrane helix</keyword>
<dbReference type="EMBL" id="JAWJBA010000002">
    <property type="protein sequence ID" value="MDV2684453.1"/>
    <property type="molecule type" value="Genomic_DNA"/>
</dbReference>
<dbReference type="InterPro" id="IPR002823">
    <property type="entry name" value="DUF112_TM"/>
</dbReference>
<dbReference type="Proteomes" id="UP001287282">
    <property type="component" value="Unassembled WGS sequence"/>
</dbReference>
<feature type="transmembrane region" description="Helical" evidence="1">
    <location>
        <begin position="415"/>
        <end position="444"/>
    </location>
</feature>
<comment type="caution">
    <text evidence="3">The sequence shown here is derived from an EMBL/GenBank/DDBJ whole genome shotgun (WGS) entry which is preliminary data.</text>
</comment>
<evidence type="ECO:0000313" key="3">
    <source>
        <dbReference type="EMBL" id="MDV2684453.1"/>
    </source>
</evidence>
<keyword evidence="4" id="KW-1185">Reference proteome</keyword>
<proteinExistence type="predicted"/>
<feature type="transmembrane region" description="Helical" evidence="1">
    <location>
        <begin position="144"/>
        <end position="161"/>
    </location>
</feature>
<feature type="transmembrane region" description="Helical" evidence="1">
    <location>
        <begin position="106"/>
        <end position="132"/>
    </location>
</feature>